<dbReference type="PANTHER" id="PTHR42073:SF1">
    <property type="entry name" value="MEIOTIC EXPRESSION UP-REGULATED PROTEIN 6"/>
    <property type="match status" value="1"/>
</dbReference>
<feature type="compositionally biased region" description="Basic and acidic residues" evidence="1">
    <location>
        <begin position="368"/>
        <end position="380"/>
    </location>
</feature>
<dbReference type="InterPro" id="IPR011993">
    <property type="entry name" value="PH-like_dom_sf"/>
</dbReference>
<accession>A0A8E2EL00</accession>
<feature type="domain" description="Ubiquitin-like" evidence="2">
    <location>
        <begin position="827"/>
        <end position="901"/>
    </location>
</feature>
<dbReference type="AlphaFoldDB" id="A0A8E2EL00"/>
<dbReference type="InterPro" id="IPR029071">
    <property type="entry name" value="Ubiquitin-like_domsf"/>
</dbReference>
<dbReference type="SUPFAM" id="SSF54236">
    <property type="entry name" value="Ubiquitin-like"/>
    <property type="match status" value="1"/>
</dbReference>
<keyword evidence="4" id="KW-1185">Reference proteome</keyword>
<proteinExistence type="predicted"/>
<reference evidence="3 4" key="1">
    <citation type="journal article" date="2016" name="Nat. Commun.">
        <title>Ectomycorrhizal ecology is imprinted in the genome of the dominant symbiotic fungus Cenococcum geophilum.</title>
        <authorList>
            <consortium name="DOE Joint Genome Institute"/>
            <person name="Peter M."/>
            <person name="Kohler A."/>
            <person name="Ohm R.A."/>
            <person name="Kuo A."/>
            <person name="Krutzmann J."/>
            <person name="Morin E."/>
            <person name="Arend M."/>
            <person name="Barry K.W."/>
            <person name="Binder M."/>
            <person name="Choi C."/>
            <person name="Clum A."/>
            <person name="Copeland A."/>
            <person name="Grisel N."/>
            <person name="Haridas S."/>
            <person name="Kipfer T."/>
            <person name="LaButti K."/>
            <person name="Lindquist E."/>
            <person name="Lipzen A."/>
            <person name="Maire R."/>
            <person name="Meier B."/>
            <person name="Mihaltcheva S."/>
            <person name="Molinier V."/>
            <person name="Murat C."/>
            <person name="Poggeler S."/>
            <person name="Quandt C.A."/>
            <person name="Sperisen C."/>
            <person name="Tritt A."/>
            <person name="Tisserant E."/>
            <person name="Crous P.W."/>
            <person name="Henrissat B."/>
            <person name="Nehls U."/>
            <person name="Egli S."/>
            <person name="Spatafora J.W."/>
            <person name="Grigoriev I.V."/>
            <person name="Martin F.M."/>
        </authorList>
    </citation>
    <scope>NUCLEOTIDE SEQUENCE [LARGE SCALE GENOMIC DNA]</scope>
    <source>
        <strain evidence="3 4">CBS 459.81</strain>
    </source>
</reference>
<dbReference type="OrthoDB" id="1640476at2759"/>
<feature type="region of interest" description="Disordered" evidence="1">
    <location>
        <begin position="233"/>
        <end position="575"/>
    </location>
</feature>
<feature type="compositionally biased region" description="Low complexity" evidence="1">
    <location>
        <begin position="309"/>
        <end position="354"/>
    </location>
</feature>
<evidence type="ECO:0000259" key="2">
    <source>
        <dbReference type="PROSITE" id="PS50053"/>
    </source>
</evidence>
<dbReference type="InterPro" id="IPR000626">
    <property type="entry name" value="Ubiquitin-like_dom"/>
</dbReference>
<dbReference type="Pfam" id="PF15406">
    <property type="entry name" value="PH_6"/>
    <property type="match status" value="1"/>
</dbReference>
<feature type="compositionally biased region" description="Basic and acidic residues" evidence="1">
    <location>
        <begin position="427"/>
        <end position="446"/>
    </location>
</feature>
<feature type="compositionally biased region" description="Basic and acidic residues" evidence="1">
    <location>
        <begin position="286"/>
        <end position="307"/>
    </location>
</feature>
<dbReference type="InterPro" id="IPR039483">
    <property type="entry name" value="Meu6_PH_dom"/>
</dbReference>
<feature type="compositionally biased region" description="Basic residues" evidence="1">
    <location>
        <begin position="265"/>
        <end position="277"/>
    </location>
</feature>
<dbReference type="EMBL" id="KV744811">
    <property type="protein sequence ID" value="OCK85936.1"/>
    <property type="molecule type" value="Genomic_DNA"/>
</dbReference>
<dbReference type="Pfam" id="PF16455">
    <property type="entry name" value="UBD"/>
    <property type="match status" value="1"/>
</dbReference>
<feature type="compositionally biased region" description="Basic and acidic residues" evidence="1">
    <location>
        <begin position="526"/>
        <end position="544"/>
    </location>
</feature>
<name>A0A8E2EL00_9PEZI</name>
<dbReference type="CDD" id="cd22541">
    <property type="entry name" value="SP5_N"/>
    <property type="match status" value="1"/>
</dbReference>
<dbReference type="InterPro" id="IPR038169">
    <property type="entry name" value="DC-UbP/UBTD2_N_sf"/>
</dbReference>
<feature type="compositionally biased region" description="Low complexity" evidence="1">
    <location>
        <begin position="592"/>
        <end position="610"/>
    </location>
</feature>
<evidence type="ECO:0000313" key="4">
    <source>
        <dbReference type="Proteomes" id="UP000250266"/>
    </source>
</evidence>
<gene>
    <name evidence="3" type="ORF">K432DRAFT_399814</name>
</gene>
<dbReference type="Gene3D" id="2.30.29.30">
    <property type="entry name" value="Pleckstrin-homology domain (PH domain)/Phosphotyrosine-binding domain (PTB)"/>
    <property type="match status" value="1"/>
</dbReference>
<evidence type="ECO:0000256" key="1">
    <source>
        <dbReference type="SAM" id="MobiDB-lite"/>
    </source>
</evidence>
<dbReference type="PANTHER" id="PTHR42073">
    <property type="entry name" value="MEIOTIC EXPRESSION UP-REGULATED PROTEIN 6"/>
    <property type="match status" value="1"/>
</dbReference>
<feature type="region of interest" description="Disordered" evidence="1">
    <location>
        <begin position="592"/>
        <end position="693"/>
    </location>
</feature>
<feature type="compositionally biased region" description="Low complexity" evidence="1">
    <location>
        <begin position="492"/>
        <end position="503"/>
    </location>
</feature>
<feature type="compositionally biased region" description="Low complexity" evidence="1">
    <location>
        <begin position="18"/>
        <end position="60"/>
    </location>
</feature>
<dbReference type="InterPro" id="IPR039712">
    <property type="entry name" value="Meu6"/>
</dbReference>
<protein>
    <recommendedName>
        <fullName evidence="2">Ubiquitin-like domain-containing protein</fullName>
    </recommendedName>
</protein>
<evidence type="ECO:0000313" key="3">
    <source>
        <dbReference type="EMBL" id="OCK85936.1"/>
    </source>
</evidence>
<dbReference type="InterPro" id="IPR032752">
    <property type="entry name" value="DC-UbP/UBTD2_N"/>
</dbReference>
<dbReference type="Gene3D" id="1.20.225.20">
    <property type="entry name" value="Ub domain-containing protein, DC-UbP/UBTD2, N-terminal domain"/>
    <property type="match status" value="1"/>
</dbReference>
<sequence>MAEEQKPVPVETPAAEQTPVPAETPAVEATTTEPAVETAAEPTAEPTTEATETAAETTAPAEEKVTKTEKPVEPIYFGTLGYKAPGGLKSLIFSKKYFWFGDEAVSSQNLSSYLRGEKPEIAHPTVAWSTQTGKGLLYFVKHESTKATPAGVLNLSEASDVTKDGTVAFYFKLHGHKHTFETSTSAERNGWFMAVEKAVEEAKAAREEILASEGYKAELEKLGPKPATLAVAGAAATPKKSTEVKPAEPATARAGSSSSDENKKSKGKSRSVSRGKRGSLFGNVFGKKEEKAEEKKEEKAEDKKEDAAAPEAEASTAPEVPAPAVEEAKAAEIAPETTAEAGPATETTETTTKPKPAKRGSIFGFSFDKFKSPTSEKESEAVPPVPAKDEASETPAEAPKAEETTAPVDGAAEASKAETPAPTATTPHKEKEHFSFGKFLGKEKAKSPTTEASPTAPVAEEAPKIEETPAPVEATETAEEAPKEEEAKEETPASTSATPAATPKTKRNSVFSRAGGLLRQVSKAGKGKEPKKEKDATVPTKVEETAEPAATEEGKETEPTPAVESTPAPVATEPASIGDVVPDAVTGCCFSSSNSPSAHSPYPHSPTAAADASSRNIITSSPPHPSSLLSHTPRASHASHVRPASPPHQASVAPNSPLKPLDPTHKCSLPATSSPHHHYQLEHSEGVSESQWTRSRLMREREDFFDTRVTGRPEVWAVVRLVVELVRCGEIAEAQGVLDAAGCTCPTGEVWKGVFDERGEWYKVPEWVVVEPKGLVEGDIEGDEGGSRSEEDGEEAVVEKLEKGKGKAVEGVDVGVGTVGGDKGVVVKVRVRLSDRGTDVVIKIGKEEKVSVLVRRIRAVAGIPPPTRLKIAYLGKMLHEHDSLVAQGWCDGHVVNALVFQ</sequence>
<dbReference type="SUPFAM" id="SSF50729">
    <property type="entry name" value="PH domain-like"/>
    <property type="match status" value="1"/>
</dbReference>
<dbReference type="Proteomes" id="UP000250266">
    <property type="component" value="Unassembled WGS sequence"/>
</dbReference>
<feature type="compositionally biased region" description="Low complexity" evidence="1">
    <location>
        <begin position="393"/>
        <end position="426"/>
    </location>
</feature>
<feature type="region of interest" description="Disordered" evidence="1">
    <location>
        <begin position="1"/>
        <end position="67"/>
    </location>
</feature>
<feature type="compositionally biased region" description="Basic and acidic residues" evidence="1">
    <location>
        <begin position="480"/>
        <end position="491"/>
    </location>
</feature>
<organism evidence="3 4">
    <name type="scientific">Lepidopterella palustris CBS 459.81</name>
    <dbReference type="NCBI Taxonomy" id="1314670"/>
    <lineage>
        <taxon>Eukaryota</taxon>
        <taxon>Fungi</taxon>
        <taxon>Dikarya</taxon>
        <taxon>Ascomycota</taxon>
        <taxon>Pezizomycotina</taxon>
        <taxon>Dothideomycetes</taxon>
        <taxon>Pleosporomycetidae</taxon>
        <taxon>Mytilinidiales</taxon>
        <taxon>Argynnaceae</taxon>
        <taxon>Lepidopterella</taxon>
    </lineage>
</organism>
<dbReference type="PROSITE" id="PS50053">
    <property type="entry name" value="UBIQUITIN_2"/>
    <property type="match status" value="1"/>
</dbReference>